<comment type="caution">
    <text evidence="1">The sequence shown here is derived from an EMBL/GenBank/DDBJ whole genome shotgun (WGS) entry which is preliminary data.</text>
</comment>
<sequence>MSPFLKNQIMLFVGQLSTELLTEKLKSIESAFRFSSDNHKIIHIIIIVHSNTEWNKIIWA</sequence>
<name>A7B6U9_MEDG7</name>
<evidence type="ECO:0000313" key="2">
    <source>
        <dbReference type="Proteomes" id="UP000004410"/>
    </source>
</evidence>
<accession>A7B6U9</accession>
<dbReference type="PaxDb" id="411470-RUMGNA_03313"/>
<organism evidence="1 2">
    <name type="scientific">Mediterraneibacter gnavus (strain ATCC 29149 / DSM 114966 / JCM 6515 / VPI C7-9)</name>
    <name type="common">Ruminococcus gnavus</name>
    <dbReference type="NCBI Taxonomy" id="411470"/>
    <lineage>
        <taxon>Bacteria</taxon>
        <taxon>Bacillati</taxon>
        <taxon>Bacillota</taxon>
        <taxon>Clostridia</taxon>
        <taxon>Lachnospirales</taxon>
        <taxon>Lachnospiraceae</taxon>
        <taxon>Mediterraneibacter</taxon>
    </lineage>
</organism>
<dbReference type="AlphaFoldDB" id="A7B6U9"/>
<dbReference type="EMBL" id="AAYG02000031">
    <property type="protein sequence ID" value="EDN76211.1"/>
    <property type="molecule type" value="Genomic_DNA"/>
</dbReference>
<gene>
    <name evidence="1" type="ORF">RUMGNA_03313</name>
</gene>
<evidence type="ECO:0000313" key="1">
    <source>
        <dbReference type="EMBL" id="EDN76211.1"/>
    </source>
</evidence>
<reference evidence="1 2" key="1">
    <citation type="submission" date="2007-04" db="EMBL/GenBank/DDBJ databases">
        <authorList>
            <person name="Fulton L."/>
            <person name="Clifton S."/>
            <person name="Fulton B."/>
            <person name="Xu J."/>
            <person name="Minx P."/>
            <person name="Pepin K.H."/>
            <person name="Johnson M."/>
            <person name="Thiruvilangam P."/>
            <person name="Bhonagiri V."/>
            <person name="Nash W.E."/>
            <person name="Mardis E.R."/>
            <person name="Wilson R.K."/>
        </authorList>
    </citation>
    <scope>NUCLEOTIDE SEQUENCE [LARGE SCALE GENOMIC DNA]</scope>
    <source>
        <strain evidence="1 2">ATCC 29149</strain>
    </source>
</reference>
<protein>
    <submittedName>
        <fullName evidence="1">Uncharacterized protein</fullName>
    </submittedName>
</protein>
<proteinExistence type="predicted"/>
<dbReference type="Proteomes" id="UP000004410">
    <property type="component" value="Unassembled WGS sequence"/>
</dbReference>
<reference evidence="1 2" key="2">
    <citation type="submission" date="2007-06" db="EMBL/GenBank/DDBJ databases">
        <title>Draft genome sequence of Ruminococcus gnavus (ATCC 29149).</title>
        <authorList>
            <person name="Sudarsanam P."/>
            <person name="Ley R."/>
            <person name="Guruge J."/>
            <person name="Turnbaugh P.J."/>
            <person name="Mahowald M."/>
            <person name="Liep D."/>
            <person name="Gordon J."/>
        </authorList>
    </citation>
    <scope>NUCLEOTIDE SEQUENCE [LARGE SCALE GENOMIC DNA]</scope>
    <source>
        <strain evidence="1 2">ATCC 29149</strain>
    </source>
</reference>